<dbReference type="AlphaFoldDB" id="A0A9W9GCC7"/>
<keyword evidence="5" id="KW-1185">Reference proteome</keyword>
<dbReference type="Pfam" id="PF16335">
    <property type="entry name" value="GtaA_6_Hairpin"/>
    <property type="match status" value="1"/>
</dbReference>
<protein>
    <recommendedName>
        <fullName evidence="6">Glutaminase GtaA</fullName>
    </recommendedName>
</protein>
<dbReference type="PANTHER" id="PTHR31987">
    <property type="entry name" value="GLUTAMINASE A-RELATED"/>
    <property type="match status" value="1"/>
</dbReference>
<accession>A0A9W9GCC7</accession>
<reference evidence="4" key="2">
    <citation type="journal article" date="2023" name="IMA Fungus">
        <title>Comparative genomic study of the Penicillium genus elucidates a diverse pangenome and 15 lateral gene transfer events.</title>
        <authorList>
            <person name="Petersen C."/>
            <person name="Sorensen T."/>
            <person name="Nielsen M.R."/>
            <person name="Sondergaard T.E."/>
            <person name="Sorensen J.L."/>
            <person name="Fitzpatrick D.A."/>
            <person name="Frisvad J.C."/>
            <person name="Nielsen K.L."/>
        </authorList>
    </citation>
    <scope>NUCLEOTIDE SEQUENCE</scope>
    <source>
        <strain evidence="4">IBT 30069</strain>
    </source>
</reference>
<evidence type="ECO:0000256" key="1">
    <source>
        <dbReference type="SAM" id="SignalP"/>
    </source>
</evidence>
<evidence type="ECO:0008006" key="6">
    <source>
        <dbReference type="Google" id="ProtNLM"/>
    </source>
</evidence>
<comment type="caution">
    <text evidence="4">The sequence shown here is derived from an EMBL/GenBank/DDBJ whole genome shotgun (WGS) entry which is preliminary data.</text>
</comment>
<dbReference type="PANTHER" id="PTHR31987:SF1">
    <property type="entry name" value="GLUTAMINASE A"/>
    <property type="match status" value="1"/>
</dbReference>
<name>A0A9W9GCC7_9EURO</name>
<feature type="domain" description="Glutaminase A N-terminal" evidence="3">
    <location>
        <begin position="103"/>
        <end position="334"/>
    </location>
</feature>
<dbReference type="InterPro" id="IPR052743">
    <property type="entry name" value="Glutaminase_GtaA"/>
</dbReference>
<evidence type="ECO:0000259" key="3">
    <source>
        <dbReference type="Pfam" id="PF17168"/>
    </source>
</evidence>
<dbReference type="InterPro" id="IPR032514">
    <property type="entry name" value="GtaA_central"/>
</dbReference>
<dbReference type="GO" id="GO:0005975">
    <property type="term" value="P:carbohydrate metabolic process"/>
    <property type="evidence" value="ECO:0007669"/>
    <property type="project" value="InterPro"/>
</dbReference>
<reference evidence="4" key="1">
    <citation type="submission" date="2022-11" db="EMBL/GenBank/DDBJ databases">
        <authorList>
            <person name="Petersen C."/>
        </authorList>
    </citation>
    <scope>NUCLEOTIDE SEQUENCE</scope>
    <source>
        <strain evidence="4">IBT 30069</strain>
    </source>
</reference>
<dbReference type="EMBL" id="JAPQKH010000001">
    <property type="protein sequence ID" value="KAJ5116264.1"/>
    <property type="molecule type" value="Genomic_DNA"/>
</dbReference>
<keyword evidence="1" id="KW-0732">Signal</keyword>
<dbReference type="InterPro" id="IPR033433">
    <property type="entry name" value="GtaA_N"/>
</dbReference>
<feature type="domain" description="Glutaminase A central" evidence="2">
    <location>
        <begin position="340"/>
        <end position="683"/>
    </location>
</feature>
<feature type="chain" id="PRO_5040946804" description="Glutaminase GtaA" evidence="1">
    <location>
        <begin position="20"/>
        <end position="688"/>
    </location>
</feature>
<organism evidence="4 5">
    <name type="scientific">Penicillium angulare</name>
    <dbReference type="NCBI Taxonomy" id="116970"/>
    <lineage>
        <taxon>Eukaryota</taxon>
        <taxon>Fungi</taxon>
        <taxon>Dikarya</taxon>
        <taxon>Ascomycota</taxon>
        <taxon>Pezizomycotina</taxon>
        <taxon>Eurotiomycetes</taxon>
        <taxon>Eurotiomycetidae</taxon>
        <taxon>Eurotiales</taxon>
        <taxon>Aspergillaceae</taxon>
        <taxon>Penicillium</taxon>
    </lineage>
</organism>
<evidence type="ECO:0000313" key="5">
    <source>
        <dbReference type="Proteomes" id="UP001149165"/>
    </source>
</evidence>
<evidence type="ECO:0000313" key="4">
    <source>
        <dbReference type="EMBL" id="KAJ5116264.1"/>
    </source>
</evidence>
<proteinExistence type="predicted"/>
<dbReference type="Pfam" id="PF17168">
    <property type="entry name" value="DUF5127"/>
    <property type="match status" value="1"/>
</dbReference>
<dbReference type="Proteomes" id="UP001149165">
    <property type="component" value="Unassembled WGS sequence"/>
</dbReference>
<dbReference type="InterPro" id="IPR008928">
    <property type="entry name" value="6-hairpin_glycosidase_sf"/>
</dbReference>
<dbReference type="OrthoDB" id="431715at2759"/>
<feature type="signal peptide" evidence="1">
    <location>
        <begin position="1"/>
        <end position="19"/>
    </location>
</feature>
<gene>
    <name evidence="4" type="ORF">N7456_000612</name>
</gene>
<sequence>MQLYKLGLLVSSLVAYVGANSTFTPARPPAVPLAVKSPYLSTWLDAGSDGGDGGYLAGEWPTFWENQVTGWCGLIRVDGVAYTWMGLPGTTTVNQTALEYTSTKSIFTMNVAGAVEMNITFMSPITPNDLKRQSLVFSYLNVEVNSLDGKEHDVQVYADISAEWVSGDRSTIAQWDYGTTDDIAYHKVYRQTQLAFSEVNQQGEWGCWYWATDSNGKMTRQSGQDTVVRGQFSSNGTLTNGVDTNYRAIQDDWPVFAFASNLGSVSSTPVSTLFSLGLTQDEAVQYEGSSAYAPVQSLWKAYFDTELEALSFFHKDYSTSSSLASDFDSQVAKDSVALGGNDYLALTSLAARQAIGATQLCGTEDNMYLFLKEISSDGNLNTVDVMFPVYPFFIYTNPELLKLVMEPLYENQLAGKYPNAWAMHDMGSNYPNATGHSDGNDEKMPLEECGNMVIMTLAYAMKSKDTDYLTQRYSLLTQWTEYLIEDALYPANQISTDDFAGSLANQTNLALKGMIGIQAMAVIANQTGNTADAANYSSIAHSYITKWQDLAINKDASPPHTTLNYGNASSHGLLYNLYADAQLGLGLVPDSVYQMQSDFYPTVVNKYGVPLDTRHTETKADWESWSAAIASTDTRNMFFEHLATWINETPTNKAFTDLYDTVTGNYPSTLFFARPVVGGTFAPLLVTQ</sequence>
<dbReference type="SUPFAM" id="SSF48208">
    <property type="entry name" value="Six-hairpin glycosidases"/>
    <property type="match status" value="1"/>
</dbReference>
<evidence type="ECO:0000259" key="2">
    <source>
        <dbReference type="Pfam" id="PF16335"/>
    </source>
</evidence>